<gene>
    <name evidence="4" type="ORF">C5167_023256</name>
</gene>
<dbReference type="Proteomes" id="UP000316621">
    <property type="component" value="Chromosome 5"/>
</dbReference>
<reference evidence="4 5" key="1">
    <citation type="journal article" date="2018" name="Science">
        <title>The opium poppy genome and morphinan production.</title>
        <authorList>
            <person name="Guo L."/>
            <person name="Winzer T."/>
            <person name="Yang X."/>
            <person name="Li Y."/>
            <person name="Ning Z."/>
            <person name="He Z."/>
            <person name="Teodor R."/>
            <person name="Lu Y."/>
            <person name="Bowser T.A."/>
            <person name="Graham I.A."/>
            <person name="Ye K."/>
        </authorList>
    </citation>
    <scope>NUCLEOTIDE SEQUENCE [LARGE SCALE GENOMIC DNA]</scope>
    <source>
        <strain evidence="5">cv. HN1</strain>
        <tissue evidence="4">Leaves</tissue>
    </source>
</reference>
<evidence type="ECO:0000259" key="3">
    <source>
        <dbReference type="Pfam" id="PF14226"/>
    </source>
</evidence>
<evidence type="ECO:0000313" key="5">
    <source>
        <dbReference type="Proteomes" id="UP000316621"/>
    </source>
</evidence>
<dbReference type="Pfam" id="PF14226">
    <property type="entry name" value="DIOX_N"/>
    <property type="match status" value="1"/>
</dbReference>
<sequence length="114" mass="13226">MTIDSQNQQTETYDRSKEVKEFDDSKIRVKGLVDSGITTIPRFFVRPPESFPSITHPNPSDDHHHRRKEIPVIDLSFVNSHRRTIIIDEIKEASSKWGFFQILNHGVPINVLVF</sequence>
<organism evidence="4 5">
    <name type="scientific">Papaver somniferum</name>
    <name type="common">Opium poppy</name>
    <dbReference type="NCBI Taxonomy" id="3469"/>
    <lineage>
        <taxon>Eukaryota</taxon>
        <taxon>Viridiplantae</taxon>
        <taxon>Streptophyta</taxon>
        <taxon>Embryophyta</taxon>
        <taxon>Tracheophyta</taxon>
        <taxon>Spermatophyta</taxon>
        <taxon>Magnoliopsida</taxon>
        <taxon>Ranunculales</taxon>
        <taxon>Papaveraceae</taxon>
        <taxon>Papaveroideae</taxon>
        <taxon>Papaver</taxon>
    </lineage>
</organism>
<dbReference type="OMA" id="RHASEKW"/>
<dbReference type="EMBL" id="CM010719">
    <property type="protein sequence ID" value="RZC61481.1"/>
    <property type="molecule type" value="Genomic_DNA"/>
</dbReference>
<proteinExistence type="predicted"/>
<accession>A0A4Y7JND6</accession>
<dbReference type="SUPFAM" id="SSF51197">
    <property type="entry name" value="Clavaminate synthase-like"/>
    <property type="match status" value="1"/>
</dbReference>
<evidence type="ECO:0000256" key="1">
    <source>
        <dbReference type="ARBA" id="ARBA00022723"/>
    </source>
</evidence>
<dbReference type="InterPro" id="IPR026992">
    <property type="entry name" value="DIOX_N"/>
</dbReference>
<dbReference type="Gramene" id="RZC61481">
    <property type="protein sequence ID" value="RZC61481"/>
    <property type="gene ID" value="C5167_023256"/>
</dbReference>
<dbReference type="Gene3D" id="2.60.120.330">
    <property type="entry name" value="B-lactam Antibiotic, Isopenicillin N Synthase, Chain"/>
    <property type="match status" value="1"/>
</dbReference>
<evidence type="ECO:0000256" key="2">
    <source>
        <dbReference type="ARBA" id="ARBA00023004"/>
    </source>
</evidence>
<keyword evidence="2" id="KW-0408">Iron</keyword>
<dbReference type="InterPro" id="IPR027443">
    <property type="entry name" value="IPNS-like_sf"/>
</dbReference>
<name>A0A4Y7JND6_PAPSO</name>
<feature type="domain" description="Non-haem dioxygenase N-terminal" evidence="3">
    <location>
        <begin position="70"/>
        <end position="110"/>
    </location>
</feature>
<keyword evidence="1" id="KW-0479">Metal-binding</keyword>
<keyword evidence="5" id="KW-1185">Reference proteome</keyword>
<protein>
    <recommendedName>
        <fullName evidence="3">Non-haem dioxygenase N-terminal domain-containing protein</fullName>
    </recommendedName>
</protein>
<dbReference type="GO" id="GO:0046872">
    <property type="term" value="F:metal ion binding"/>
    <property type="evidence" value="ECO:0007669"/>
    <property type="project" value="UniProtKB-KW"/>
</dbReference>
<evidence type="ECO:0000313" key="4">
    <source>
        <dbReference type="EMBL" id="RZC61481.1"/>
    </source>
</evidence>
<dbReference type="AlphaFoldDB" id="A0A4Y7JND6"/>